<accession>A0A545U0P9</accession>
<dbReference type="InterPro" id="IPR001867">
    <property type="entry name" value="OmpR/PhoB-type_DNA-bd"/>
</dbReference>
<dbReference type="EMBL" id="VHSH01000001">
    <property type="protein sequence ID" value="TQV83042.1"/>
    <property type="molecule type" value="Genomic_DNA"/>
</dbReference>
<gene>
    <name evidence="3" type="ORF">FKG95_00085</name>
</gene>
<dbReference type="Pfam" id="PF00486">
    <property type="entry name" value="Trans_reg_C"/>
    <property type="match status" value="1"/>
</dbReference>
<dbReference type="GO" id="GO:0006355">
    <property type="term" value="P:regulation of DNA-templated transcription"/>
    <property type="evidence" value="ECO:0007669"/>
    <property type="project" value="InterPro"/>
</dbReference>
<reference evidence="3 4" key="1">
    <citation type="submission" date="2019-06" db="EMBL/GenBank/DDBJ databases">
        <title>Whole genome sequence for Rhodospirillaceae sp. R148.</title>
        <authorList>
            <person name="Wang G."/>
        </authorList>
    </citation>
    <scope>NUCLEOTIDE SEQUENCE [LARGE SCALE GENOMIC DNA]</scope>
    <source>
        <strain evidence="3 4">R148</strain>
    </source>
</reference>
<evidence type="ECO:0000313" key="4">
    <source>
        <dbReference type="Proteomes" id="UP000315252"/>
    </source>
</evidence>
<dbReference type="InterPro" id="IPR016032">
    <property type="entry name" value="Sig_transdc_resp-reg_C-effctor"/>
</dbReference>
<dbReference type="InterPro" id="IPR036388">
    <property type="entry name" value="WH-like_DNA-bd_sf"/>
</dbReference>
<feature type="domain" description="OmpR/PhoB-type" evidence="2">
    <location>
        <begin position="17"/>
        <end position="79"/>
    </location>
</feature>
<dbReference type="AlphaFoldDB" id="A0A545U0P9"/>
<organism evidence="3 4">
    <name type="scientific">Denitrobaculum tricleocarpae</name>
    <dbReference type="NCBI Taxonomy" id="2591009"/>
    <lineage>
        <taxon>Bacteria</taxon>
        <taxon>Pseudomonadati</taxon>
        <taxon>Pseudomonadota</taxon>
        <taxon>Alphaproteobacteria</taxon>
        <taxon>Rhodospirillales</taxon>
        <taxon>Rhodospirillaceae</taxon>
        <taxon>Denitrobaculum</taxon>
    </lineage>
</organism>
<evidence type="ECO:0000313" key="3">
    <source>
        <dbReference type="EMBL" id="TQV83042.1"/>
    </source>
</evidence>
<sequence>MKCLECLRSYQRETPPLNPTTKEREILKLFYANPAWSSPTVASSKAAWSTNEAPLTNVADVYVGSLRRKLSEQGRSCRRVEGQDID</sequence>
<dbReference type="Gene3D" id="1.10.10.10">
    <property type="entry name" value="Winged helix-like DNA-binding domain superfamily/Winged helix DNA-binding domain"/>
    <property type="match status" value="1"/>
</dbReference>
<evidence type="ECO:0000259" key="2">
    <source>
        <dbReference type="Pfam" id="PF00486"/>
    </source>
</evidence>
<evidence type="ECO:0000256" key="1">
    <source>
        <dbReference type="ARBA" id="ARBA00023125"/>
    </source>
</evidence>
<proteinExistence type="predicted"/>
<keyword evidence="1" id="KW-0238">DNA-binding</keyword>
<comment type="caution">
    <text evidence="3">The sequence shown here is derived from an EMBL/GenBank/DDBJ whole genome shotgun (WGS) entry which is preliminary data.</text>
</comment>
<dbReference type="GO" id="GO:0000160">
    <property type="term" value="P:phosphorelay signal transduction system"/>
    <property type="evidence" value="ECO:0007669"/>
    <property type="project" value="InterPro"/>
</dbReference>
<keyword evidence="4" id="KW-1185">Reference proteome</keyword>
<dbReference type="GO" id="GO:0003677">
    <property type="term" value="F:DNA binding"/>
    <property type="evidence" value="ECO:0007669"/>
    <property type="project" value="UniProtKB-KW"/>
</dbReference>
<name>A0A545U0P9_9PROT</name>
<dbReference type="SUPFAM" id="SSF46894">
    <property type="entry name" value="C-terminal effector domain of the bipartite response regulators"/>
    <property type="match status" value="1"/>
</dbReference>
<dbReference type="Proteomes" id="UP000315252">
    <property type="component" value="Unassembled WGS sequence"/>
</dbReference>
<protein>
    <submittedName>
        <fullName evidence="3">Winged helix-turn-helix domain-containing protein</fullName>
    </submittedName>
</protein>